<organism evidence="12 13">
    <name type="scientific">Candidatus Liberibacter ctenarytainae</name>
    <dbReference type="NCBI Taxonomy" id="2020335"/>
    <lineage>
        <taxon>Bacteria</taxon>
        <taxon>Pseudomonadati</taxon>
        <taxon>Pseudomonadota</taxon>
        <taxon>Alphaproteobacteria</taxon>
        <taxon>Hyphomicrobiales</taxon>
        <taxon>Rhizobiaceae</taxon>
        <taxon>Liberibacter</taxon>
    </lineage>
</organism>
<dbReference type="GO" id="GO:0008360">
    <property type="term" value="P:regulation of cell shape"/>
    <property type="evidence" value="ECO:0007669"/>
    <property type="project" value="UniProtKB-UniRule"/>
</dbReference>
<evidence type="ECO:0000256" key="4">
    <source>
        <dbReference type="ARBA" id="ARBA00022960"/>
    </source>
</evidence>
<comment type="subcellular location">
    <subcellularLocation>
        <location evidence="10">Cell inner membrane</location>
        <topology evidence="10">Multi-pass membrane protein</topology>
    </subcellularLocation>
    <subcellularLocation>
        <location evidence="1">Cell membrane</location>
        <topology evidence="1">Multi-pass membrane protein</topology>
    </subcellularLocation>
</comment>
<reference evidence="12" key="1">
    <citation type="submission" date="2019-02" db="EMBL/GenBank/DDBJ databases">
        <title>A novel Candidatus Liberibacter species associated with the New Zealand native fuchsia psyllid, Ctenarytaina fuchsiae.</title>
        <authorList>
            <person name="Thompson S.M."/>
            <person name="Jorgensen N."/>
            <person name="David C."/>
            <person name="Bulman S.R."/>
            <person name="Smith G.R."/>
        </authorList>
    </citation>
    <scope>NUCLEOTIDE SEQUENCE</scope>
    <source>
        <strain evidence="12">Oxford</strain>
    </source>
</reference>
<keyword evidence="10 11" id="KW-0813">Transport</keyword>
<keyword evidence="10" id="KW-0997">Cell inner membrane</keyword>
<gene>
    <name evidence="10 12" type="primary">murJ</name>
    <name evidence="12" type="ORF">EU981_01415</name>
</gene>
<dbReference type="GO" id="GO:0005886">
    <property type="term" value="C:plasma membrane"/>
    <property type="evidence" value="ECO:0007669"/>
    <property type="project" value="UniProtKB-SubCell"/>
</dbReference>
<keyword evidence="3 10" id="KW-0812">Transmembrane</keyword>
<comment type="function">
    <text evidence="8 10 11">Involved in peptidoglycan biosynthesis. Transports lipid-linked peptidoglycan precursors from the inner to the outer leaflet of the cytoplasmic membrane.</text>
</comment>
<dbReference type="HAMAP" id="MF_02078">
    <property type="entry name" value="MurJ_MviN"/>
    <property type="match status" value="1"/>
</dbReference>
<name>A0A937APV7_9HYPH</name>
<sequence length="523" mass="58691">MNMIRKIFTVSISVLSSRILGFIRETLIAATLGIGTIADIFYIAFRFPNLFRRLLAEGTFHAAFIPLFTHEKEKNGSNSAQRLSSEIFSVLFAGLLVLTIIIELFMPFLVRFVLAPHIYSHPNEYALTIQLSTVMFPSLICISLVALISGILFALGKYLIASISPIFLNIVMISVLIYTRSNNFSLEDTVLFLSWGVLLSSIIQLLVVYFCTRISGIKLSLKYPYLTDNVKKFLKITLPVMFTASFIQINQIVGQSIASGKKGTISSLQYAERIYQLPLGVIGFAIGIVLLPELSRILKSGDKEKTILLQSQAIEFVFFIAIPTVVGLCTLSKEIVQLLYERGAFFSEHTLIVSSILSIYSIGIPAFILIKTLQPAFYAREDTKTPMKFIFISSLINFGVSITLFPFIGGYGIACAEVLSGWINTLCLVITLWKHKQILLSSKTIHRILCVFVSSGIMWIVIIILKSYFSTQPVIEQTFIHQFKTLIIILLGAFLSYFCSIIFFVGKDFIPFLQKTRRKDHFG</sequence>
<dbReference type="PIRSF" id="PIRSF002869">
    <property type="entry name" value="MviN"/>
    <property type="match status" value="1"/>
</dbReference>
<keyword evidence="10 11" id="KW-0961">Cell wall biogenesis/degradation</keyword>
<evidence type="ECO:0000256" key="11">
    <source>
        <dbReference type="PIRNR" id="PIRNR002869"/>
    </source>
</evidence>
<dbReference type="GO" id="GO:0015648">
    <property type="term" value="F:lipid-linked peptidoglycan transporter activity"/>
    <property type="evidence" value="ECO:0007669"/>
    <property type="project" value="UniProtKB-UniRule"/>
</dbReference>
<dbReference type="PANTHER" id="PTHR47019:SF1">
    <property type="entry name" value="LIPID II FLIPPASE MURJ"/>
    <property type="match status" value="1"/>
</dbReference>
<evidence type="ECO:0000256" key="5">
    <source>
        <dbReference type="ARBA" id="ARBA00022984"/>
    </source>
</evidence>
<evidence type="ECO:0000256" key="7">
    <source>
        <dbReference type="ARBA" id="ARBA00023136"/>
    </source>
</evidence>
<feature type="transmembrane region" description="Helical" evidence="10">
    <location>
        <begin position="21"/>
        <end position="44"/>
    </location>
</feature>
<keyword evidence="7 10" id="KW-0472">Membrane</keyword>
<evidence type="ECO:0000256" key="8">
    <source>
        <dbReference type="ARBA" id="ARBA00060041"/>
    </source>
</evidence>
<dbReference type="GO" id="GO:0009252">
    <property type="term" value="P:peptidoglycan biosynthetic process"/>
    <property type="evidence" value="ECO:0007669"/>
    <property type="project" value="UniProtKB-UniRule"/>
</dbReference>
<feature type="transmembrane region" description="Helical" evidence="10">
    <location>
        <begin position="411"/>
        <end position="433"/>
    </location>
</feature>
<comment type="similarity">
    <text evidence="9 10 11">Belongs to the MurJ/MviN family.</text>
</comment>
<dbReference type="AlphaFoldDB" id="A0A937APV7"/>
<dbReference type="Pfam" id="PF03023">
    <property type="entry name" value="MurJ"/>
    <property type="match status" value="1"/>
</dbReference>
<dbReference type="EMBL" id="SEOL01000001">
    <property type="protein sequence ID" value="MBL0848751.1"/>
    <property type="molecule type" value="Genomic_DNA"/>
</dbReference>
<feature type="transmembrane region" description="Helical" evidence="10">
    <location>
        <begin position="158"/>
        <end position="178"/>
    </location>
</feature>
<feature type="transmembrane region" description="Helical" evidence="10">
    <location>
        <begin position="273"/>
        <end position="292"/>
    </location>
</feature>
<dbReference type="PRINTS" id="PR01806">
    <property type="entry name" value="VIRFACTRMVIN"/>
</dbReference>
<dbReference type="PANTHER" id="PTHR47019">
    <property type="entry name" value="LIPID II FLIPPASE MURJ"/>
    <property type="match status" value="1"/>
</dbReference>
<dbReference type="GO" id="GO:0034204">
    <property type="term" value="P:lipid translocation"/>
    <property type="evidence" value="ECO:0007669"/>
    <property type="project" value="TreeGrafter"/>
</dbReference>
<evidence type="ECO:0000256" key="6">
    <source>
        <dbReference type="ARBA" id="ARBA00022989"/>
    </source>
</evidence>
<feature type="transmembrane region" description="Helical" evidence="10">
    <location>
        <begin position="351"/>
        <end position="373"/>
    </location>
</feature>
<dbReference type="GO" id="GO:0071555">
    <property type="term" value="P:cell wall organization"/>
    <property type="evidence" value="ECO:0007669"/>
    <property type="project" value="UniProtKB-UniRule"/>
</dbReference>
<feature type="transmembrane region" description="Helical" evidence="10">
    <location>
        <begin position="233"/>
        <end position="253"/>
    </location>
</feature>
<keyword evidence="6 10" id="KW-1133">Transmembrane helix</keyword>
<keyword evidence="2 10" id="KW-1003">Cell membrane</keyword>
<dbReference type="InterPro" id="IPR051050">
    <property type="entry name" value="Lipid_II_flippase_MurJ/MviN"/>
</dbReference>
<dbReference type="NCBIfam" id="TIGR01695">
    <property type="entry name" value="murJ_mviN"/>
    <property type="match status" value="1"/>
</dbReference>
<evidence type="ECO:0000313" key="13">
    <source>
        <dbReference type="Proteomes" id="UP000736856"/>
    </source>
</evidence>
<accession>A0A937APV7</accession>
<keyword evidence="4 10" id="KW-0133">Cell shape</keyword>
<evidence type="ECO:0000256" key="10">
    <source>
        <dbReference type="HAMAP-Rule" id="MF_02078"/>
    </source>
</evidence>
<feature type="transmembrane region" description="Helical" evidence="10">
    <location>
        <begin position="90"/>
        <end position="114"/>
    </location>
</feature>
<feature type="transmembrane region" description="Helical" evidence="10">
    <location>
        <begin position="313"/>
        <end position="331"/>
    </location>
</feature>
<comment type="pathway">
    <text evidence="10">Cell wall biogenesis; peptidoglycan biosynthesis.</text>
</comment>
<dbReference type="Proteomes" id="UP000736856">
    <property type="component" value="Unassembled WGS sequence"/>
</dbReference>
<feature type="transmembrane region" description="Helical" evidence="10">
    <location>
        <begin position="190"/>
        <end position="212"/>
    </location>
</feature>
<evidence type="ECO:0000256" key="2">
    <source>
        <dbReference type="ARBA" id="ARBA00022475"/>
    </source>
</evidence>
<keyword evidence="5 10" id="KW-0573">Peptidoglycan synthesis</keyword>
<evidence type="ECO:0000256" key="9">
    <source>
        <dbReference type="ARBA" id="ARBA00061532"/>
    </source>
</evidence>
<evidence type="ECO:0000256" key="1">
    <source>
        <dbReference type="ARBA" id="ARBA00004651"/>
    </source>
</evidence>
<feature type="transmembrane region" description="Helical" evidence="10">
    <location>
        <begin position="385"/>
        <end position="405"/>
    </location>
</feature>
<evidence type="ECO:0000313" key="12">
    <source>
        <dbReference type="EMBL" id="MBL0848751.1"/>
    </source>
</evidence>
<dbReference type="InterPro" id="IPR004268">
    <property type="entry name" value="MurJ"/>
</dbReference>
<feature type="transmembrane region" description="Helical" evidence="10">
    <location>
        <begin position="485"/>
        <end position="505"/>
    </location>
</feature>
<proteinExistence type="inferred from homology"/>
<feature type="transmembrane region" description="Helical" evidence="10">
    <location>
        <begin position="445"/>
        <end position="465"/>
    </location>
</feature>
<feature type="transmembrane region" description="Helical" evidence="10">
    <location>
        <begin position="134"/>
        <end position="153"/>
    </location>
</feature>
<comment type="caution">
    <text evidence="12">The sequence shown here is derived from an EMBL/GenBank/DDBJ whole genome shotgun (WGS) entry which is preliminary data.</text>
</comment>
<protein>
    <recommendedName>
        <fullName evidence="10">Probable lipid II flippase MurJ</fullName>
    </recommendedName>
</protein>
<dbReference type="CDD" id="cd13123">
    <property type="entry name" value="MATE_MurJ_like"/>
    <property type="match status" value="1"/>
</dbReference>
<evidence type="ECO:0000256" key="3">
    <source>
        <dbReference type="ARBA" id="ARBA00022692"/>
    </source>
</evidence>